<dbReference type="EMBL" id="KP771703">
    <property type="protein sequence ID" value="AKE32364.1"/>
    <property type="molecule type" value="Genomic_DNA"/>
</dbReference>
<evidence type="ECO:0000313" key="1">
    <source>
        <dbReference type="EMBL" id="AKE32364.1"/>
    </source>
</evidence>
<reference evidence="1" key="1">
    <citation type="journal article" date="2015" name="Mitochondrial DNA">
        <title>The complete chloroplast genome of the Taiwan red pine Pinus taiwanensis (Pinaceae).</title>
        <authorList>
            <person name="Fang M.F."/>
            <person name="Wang Y.J."/>
            <person name="Zu Y.M."/>
            <person name="Dong W.L."/>
            <person name="Wang R.N."/>
            <person name="Deng T.T."/>
            <person name="Li Z.H."/>
        </authorList>
    </citation>
    <scope>NUCLEOTIDE SEQUENCE</scope>
</reference>
<organism evidence="1">
    <name type="scientific">Pinus taiwanensis</name>
    <dbReference type="NCBI Taxonomy" id="261914"/>
    <lineage>
        <taxon>Eukaryota</taxon>
        <taxon>Viridiplantae</taxon>
        <taxon>Streptophyta</taxon>
        <taxon>Embryophyta</taxon>
        <taxon>Tracheophyta</taxon>
        <taxon>Spermatophyta</taxon>
        <taxon>Pinopsida</taxon>
        <taxon>Pinidae</taxon>
        <taxon>Conifers I</taxon>
        <taxon>Pinales</taxon>
        <taxon>Pinaceae</taxon>
        <taxon>Pinus</taxon>
        <taxon>Pinus subgen. Pinus</taxon>
    </lineage>
</organism>
<reference evidence="1" key="2">
    <citation type="submission" date="2015-02" db="EMBL/GenBank/DDBJ databases">
        <authorList>
            <person name="Chooi Y.-H."/>
        </authorList>
    </citation>
    <scope>NUCLEOTIDE SEQUENCE</scope>
</reference>
<dbReference type="GeneID" id="24703105"/>
<keyword evidence="1" id="KW-0934">Plastid</keyword>
<geneLocation type="chloroplast" evidence="1"/>
<proteinExistence type="predicted"/>
<keyword evidence="1" id="KW-0150">Chloroplast</keyword>
<protein>
    <submittedName>
        <fullName evidence="1">ORF66</fullName>
    </submittedName>
</protein>
<dbReference type="AlphaFoldDB" id="A0A0U1ZX21"/>
<dbReference type="RefSeq" id="YP_009154148.1">
    <property type="nucleotide sequence ID" value="NC_027415.1"/>
</dbReference>
<name>A0A0U1ZX21_9CONI</name>
<accession>A0A0U1ZX21</accession>
<sequence length="66" mass="7903">MKILGLKNHVMILGEERERTKGSPLARMDQLQRISLPRYSEYPSYLPLLWFKNRLDLPHITYCRES</sequence>